<proteinExistence type="predicted"/>
<evidence type="ECO:0000313" key="3">
    <source>
        <dbReference type="Proteomes" id="UP000005426"/>
    </source>
</evidence>
<feature type="region of interest" description="Disordered" evidence="1">
    <location>
        <begin position="74"/>
        <end position="97"/>
    </location>
</feature>
<sequence>MVADKVLRRPGDGTTLVEAMDHGSRFSGAAQIPIPRRLTSAPVIGLVLRISQNKASVGHALRLRYRHYQPVAEPMTAQERSHQRGSVSQPGVGTSSEPLAQATHCRHTAEPRSAAGRHGVESFRLAPPKAQAFDSERTCPQSCGVGKSHPRAIVRVTSIMSIISGHALKPDVKATDTLTATVPGRSSCVPW</sequence>
<name>G9P061_HYPAI</name>
<comment type="caution">
    <text evidence="2">The sequence shown here is derived from an EMBL/GenBank/DDBJ whole genome shotgun (WGS) entry which is preliminary data.</text>
</comment>
<keyword evidence="3" id="KW-1185">Reference proteome</keyword>
<dbReference type="AlphaFoldDB" id="G9P061"/>
<protein>
    <submittedName>
        <fullName evidence="2">Uncharacterized protein</fullName>
    </submittedName>
</protein>
<evidence type="ECO:0000313" key="2">
    <source>
        <dbReference type="EMBL" id="EHK44107.1"/>
    </source>
</evidence>
<reference evidence="2 3" key="1">
    <citation type="journal article" date="2011" name="Genome Biol.">
        <title>Comparative genome sequence analysis underscores mycoparasitism as the ancestral life style of Trichoderma.</title>
        <authorList>
            <person name="Kubicek C.P."/>
            <person name="Herrera-Estrella A."/>
            <person name="Seidl-Seiboth V."/>
            <person name="Martinez D.A."/>
            <person name="Druzhinina I.S."/>
            <person name="Thon M."/>
            <person name="Zeilinger S."/>
            <person name="Casas-Flores S."/>
            <person name="Horwitz B.A."/>
            <person name="Mukherjee P.K."/>
            <person name="Mukherjee M."/>
            <person name="Kredics L."/>
            <person name="Alcaraz L.D."/>
            <person name="Aerts A."/>
            <person name="Antal Z."/>
            <person name="Atanasova L."/>
            <person name="Cervantes-Badillo M.G."/>
            <person name="Challacombe J."/>
            <person name="Chertkov O."/>
            <person name="McCluskey K."/>
            <person name="Coulpier F."/>
            <person name="Deshpande N."/>
            <person name="von Doehren H."/>
            <person name="Ebbole D.J."/>
            <person name="Esquivel-Naranjo E.U."/>
            <person name="Fekete E."/>
            <person name="Flipphi M."/>
            <person name="Glaser F."/>
            <person name="Gomez-Rodriguez E.Y."/>
            <person name="Gruber S."/>
            <person name="Han C."/>
            <person name="Henrissat B."/>
            <person name="Hermosa R."/>
            <person name="Hernandez-Onate M."/>
            <person name="Karaffa L."/>
            <person name="Kosti I."/>
            <person name="Le Crom S."/>
            <person name="Lindquist E."/>
            <person name="Lucas S."/>
            <person name="Luebeck M."/>
            <person name="Luebeck P.S."/>
            <person name="Margeot A."/>
            <person name="Metz B."/>
            <person name="Misra M."/>
            <person name="Nevalainen H."/>
            <person name="Omann M."/>
            <person name="Packer N."/>
            <person name="Perrone G."/>
            <person name="Uresti-Rivera E.E."/>
            <person name="Salamov A."/>
            <person name="Schmoll M."/>
            <person name="Seiboth B."/>
            <person name="Shapiro H."/>
            <person name="Sukno S."/>
            <person name="Tamayo-Ramos J.A."/>
            <person name="Tisch D."/>
            <person name="Wiest A."/>
            <person name="Wilkinson H.H."/>
            <person name="Zhang M."/>
            <person name="Coutinho P.M."/>
            <person name="Kenerley C.M."/>
            <person name="Monte E."/>
            <person name="Baker S.E."/>
            <person name="Grigoriev I.V."/>
        </authorList>
    </citation>
    <scope>NUCLEOTIDE SEQUENCE [LARGE SCALE GENOMIC DNA]</scope>
    <source>
        <strain evidence="3">ATCC 20476 / IMI 206040</strain>
    </source>
</reference>
<evidence type="ECO:0000256" key="1">
    <source>
        <dbReference type="SAM" id="MobiDB-lite"/>
    </source>
</evidence>
<organism evidence="2 3">
    <name type="scientific">Hypocrea atroviridis (strain ATCC 20476 / IMI 206040)</name>
    <name type="common">Trichoderma atroviride</name>
    <dbReference type="NCBI Taxonomy" id="452589"/>
    <lineage>
        <taxon>Eukaryota</taxon>
        <taxon>Fungi</taxon>
        <taxon>Dikarya</taxon>
        <taxon>Ascomycota</taxon>
        <taxon>Pezizomycotina</taxon>
        <taxon>Sordariomycetes</taxon>
        <taxon>Hypocreomycetidae</taxon>
        <taxon>Hypocreales</taxon>
        <taxon>Hypocreaceae</taxon>
        <taxon>Trichoderma</taxon>
    </lineage>
</organism>
<gene>
    <name evidence="2" type="ORF">TRIATDRAFT_87176</name>
</gene>
<accession>G9P061</accession>
<dbReference type="EMBL" id="ABDG02000025">
    <property type="protein sequence ID" value="EHK44107.1"/>
    <property type="molecule type" value="Genomic_DNA"/>
</dbReference>
<feature type="compositionally biased region" description="Polar residues" evidence="1">
    <location>
        <begin position="84"/>
        <end position="97"/>
    </location>
</feature>
<dbReference type="Proteomes" id="UP000005426">
    <property type="component" value="Unassembled WGS sequence"/>
</dbReference>
<dbReference type="HOGENOM" id="CLU_1421583_0_0_1"/>